<evidence type="ECO:0000256" key="1">
    <source>
        <dbReference type="SAM" id="Phobius"/>
    </source>
</evidence>
<dbReference type="Proteomes" id="UP000188298">
    <property type="component" value="Chromosome"/>
</dbReference>
<keyword evidence="1" id="KW-1133">Transmembrane helix</keyword>
<keyword evidence="1" id="KW-0472">Membrane</keyword>
<feature type="transmembrane region" description="Helical" evidence="1">
    <location>
        <begin position="12"/>
        <end position="29"/>
    </location>
</feature>
<dbReference type="EMBL" id="CP019645">
    <property type="protein sequence ID" value="AQQ59573.1"/>
    <property type="molecule type" value="Genomic_DNA"/>
</dbReference>
<dbReference type="AlphaFoldDB" id="A0A1Q2LGM7"/>
<gene>
    <name evidence="2" type="ORF">XJ32_05105</name>
</gene>
<organism evidence="2 3">
    <name type="scientific">Helicobacter bilis</name>
    <dbReference type="NCBI Taxonomy" id="37372"/>
    <lineage>
        <taxon>Bacteria</taxon>
        <taxon>Pseudomonadati</taxon>
        <taxon>Campylobacterota</taxon>
        <taxon>Epsilonproteobacteria</taxon>
        <taxon>Campylobacterales</taxon>
        <taxon>Helicobacteraceae</taxon>
        <taxon>Helicobacter</taxon>
    </lineage>
</organism>
<sequence>MRFLKFKLRPKSFIVFVLAIAFIFASQYFTIRNVAKSHDEDSAKKLDMLAKQCREGDQKSCDDYQTLLDRELPIKTK</sequence>
<proteinExistence type="predicted"/>
<dbReference type="RefSeq" id="WP_005216548.1">
    <property type="nucleotide sequence ID" value="NZ_CABKOK010000001.1"/>
</dbReference>
<protein>
    <submittedName>
        <fullName evidence="2">Uncharacterized protein</fullName>
    </submittedName>
</protein>
<keyword evidence="1" id="KW-0812">Transmembrane</keyword>
<accession>A0A1Q2LGM7</accession>
<reference evidence="2 3" key="1">
    <citation type="submission" date="2017-02" db="EMBL/GenBank/DDBJ databases">
        <title>Whole genome sequencing of Helicobacter bilis strain AAQJH.</title>
        <authorList>
            <person name="Conlan S."/>
            <person name="Thomas P.J."/>
            <person name="Mullikin J."/>
            <person name="Palmore T.N."/>
            <person name="Frank K.M."/>
            <person name="Segre J.A."/>
        </authorList>
    </citation>
    <scope>NUCLEOTIDE SEQUENCE [LARGE SCALE GENOMIC DNA]</scope>
    <source>
        <strain evidence="2 3">AAQJH</strain>
    </source>
</reference>
<evidence type="ECO:0000313" key="2">
    <source>
        <dbReference type="EMBL" id="AQQ59573.1"/>
    </source>
</evidence>
<name>A0A1Q2LGM7_9HELI</name>
<evidence type="ECO:0000313" key="3">
    <source>
        <dbReference type="Proteomes" id="UP000188298"/>
    </source>
</evidence>
<dbReference type="KEGG" id="hbl:XJ32_05105"/>